<comment type="caution">
    <text evidence="2">The sequence shown here is derived from an EMBL/GenBank/DDBJ whole genome shotgun (WGS) entry which is preliminary data.</text>
</comment>
<name>A0A2W5Q6H8_RHOSU</name>
<feature type="signal peptide" evidence="1">
    <location>
        <begin position="1"/>
        <end position="18"/>
    </location>
</feature>
<sequence>MRAALIACLALVAGCAAPGPVVTPRVSGGNPTDGIVTLASTRTYFNPVRPDWGAALATADARCVADGRDPPARFAGDQEACELYDRAGRCLRATVTRFYQCGG</sequence>
<evidence type="ECO:0000313" key="2">
    <source>
        <dbReference type="EMBL" id="PZQ47000.1"/>
    </source>
</evidence>
<evidence type="ECO:0008006" key="4">
    <source>
        <dbReference type="Google" id="ProtNLM"/>
    </source>
</evidence>
<reference evidence="2 3" key="1">
    <citation type="submission" date="2017-08" db="EMBL/GenBank/DDBJ databases">
        <title>Infants hospitalized years apart are colonized by the same room-sourced microbial strains.</title>
        <authorList>
            <person name="Brooks B."/>
            <person name="Olm M.R."/>
            <person name="Firek B.A."/>
            <person name="Baker R."/>
            <person name="Thomas B.C."/>
            <person name="Morowitz M.J."/>
            <person name="Banfield J.F."/>
        </authorList>
    </citation>
    <scope>NUCLEOTIDE SEQUENCE [LARGE SCALE GENOMIC DNA]</scope>
    <source>
        <strain evidence="2">S2_005_002_R2_34</strain>
    </source>
</reference>
<dbReference type="InterPro" id="IPR025731">
    <property type="entry name" value="YecR-like"/>
</dbReference>
<organism evidence="2 3">
    <name type="scientific">Rhodovulum sulfidophilum</name>
    <name type="common">Rhodobacter sulfidophilus</name>
    <dbReference type="NCBI Taxonomy" id="35806"/>
    <lineage>
        <taxon>Bacteria</taxon>
        <taxon>Pseudomonadati</taxon>
        <taxon>Pseudomonadota</taxon>
        <taxon>Alphaproteobacteria</taxon>
        <taxon>Rhodobacterales</taxon>
        <taxon>Paracoccaceae</taxon>
        <taxon>Rhodovulum</taxon>
    </lineage>
</organism>
<feature type="chain" id="PRO_5015991751" description="Lipoprotein" evidence="1">
    <location>
        <begin position="19"/>
        <end position="103"/>
    </location>
</feature>
<proteinExistence type="predicted"/>
<evidence type="ECO:0000313" key="3">
    <source>
        <dbReference type="Proteomes" id="UP000249185"/>
    </source>
</evidence>
<evidence type="ECO:0000256" key="1">
    <source>
        <dbReference type="SAM" id="SignalP"/>
    </source>
</evidence>
<dbReference type="EMBL" id="QFPW01000019">
    <property type="protein sequence ID" value="PZQ47000.1"/>
    <property type="molecule type" value="Genomic_DNA"/>
</dbReference>
<dbReference type="Pfam" id="PF13992">
    <property type="entry name" value="YecR"/>
    <property type="match status" value="1"/>
</dbReference>
<gene>
    <name evidence="2" type="ORF">DI556_18605</name>
</gene>
<dbReference type="PROSITE" id="PS51257">
    <property type="entry name" value="PROKAR_LIPOPROTEIN"/>
    <property type="match status" value="1"/>
</dbReference>
<accession>A0A2W5Q6H8</accession>
<keyword evidence="1" id="KW-0732">Signal</keyword>
<dbReference type="Proteomes" id="UP000249185">
    <property type="component" value="Unassembled WGS sequence"/>
</dbReference>
<protein>
    <recommendedName>
        <fullName evidence="4">Lipoprotein</fullName>
    </recommendedName>
</protein>
<dbReference type="AlphaFoldDB" id="A0A2W5Q6H8"/>